<reference evidence="6" key="1">
    <citation type="journal article" date="2019" name="Int. J. Syst. Evol. Microbiol.">
        <title>The Global Catalogue of Microorganisms (GCM) 10K type strain sequencing project: providing services to taxonomists for standard genome sequencing and annotation.</title>
        <authorList>
            <consortium name="The Broad Institute Genomics Platform"/>
            <consortium name="The Broad Institute Genome Sequencing Center for Infectious Disease"/>
            <person name="Wu L."/>
            <person name="Ma J."/>
        </authorList>
    </citation>
    <scope>NUCLEOTIDE SEQUENCE [LARGE SCALE GENOMIC DNA]</scope>
    <source>
        <strain evidence="6">JCM 9377</strain>
    </source>
</reference>
<dbReference type="PANTHER" id="PTHR48081:SF33">
    <property type="entry name" value="KYNURENINE FORMAMIDASE"/>
    <property type="match status" value="1"/>
</dbReference>
<protein>
    <submittedName>
        <fullName evidence="5">Alpha/beta hydrolase</fullName>
    </submittedName>
</protein>
<name>A0ABP6QGW8_9ACTN</name>
<evidence type="ECO:0000256" key="3">
    <source>
        <dbReference type="SAM" id="Phobius"/>
    </source>
</evidence>
<keyword evidence="3" id="KW-0472">Membrane</keyword>
<keyword evidence="1 5" id="KW-0378">Hydrolase</keyword>
<dbReference type="SUPFAM" id="SSF53474">
    <property type="entry name" value="alpha/beta-Hydrolases"/>
    <property type="match status" value="1"/>
</dbReference>
<proteinExistence type="predicted"/>
<evidence type="ECO:0000256" key="1">
    <source>
        <dbReference type="ARBA" id="ARBA00022801"/>
    </source>
</evidence>
<evidence type="ECO:0000313" key="6">
    <source>
        <dbReference type="Proteomes" id="UP001501237"/>
    </source>
</evidence>
<dbReference type="Pfam" id="PF20434">
    <property type="entry name" value="BD-FAE"/>
    <property type="match status" value="2"/>
</dbReference>
<feature type="transmembrane region" description="Helical" evidence="3">
    <location>
        <begin position="6"/>
        <end position="23"/>
    </location>
</feature>
<feature type="domain" description="BD-FAE-like" evidence="4">
    <location>
        <begin position="301"/>
        <end position="338"/>
    </location>
</feature>
<feature type="region of interest" description="Disordered" evidence="2">
    <location>
        <begin position="385"/>
        <end position="405"/>
    </location>
</feature>
<evidence type="ECO:0000313" key="5">
    <source>
        <dbReference type="EMBL" id="GAA3221389.1"/>
    </source>
</evidence>
<keyword evidence="3" id="KW-0812">Transmembrane</keyword>
<dbReference type="RefSeq" id="WP_344831842.1">
    <property type="nucleotide sequence ID" value="NZ_BAAAUV010000012.1"/>
</dbReference>
<organism evidence="5 6">
    <name type="scientific">Actinocorallia longicatena</name>
    <dbReference type="NCBI Taxonomy" id="111803"/>
    <lineage>
        <taxon>Bacteria</taxon>
        <taxon>Bacillati</taxon>
        <taxon>Actinomycetota</taxon>
        <taxon>Actinomycetes</taxon>
        <taxon>Streptosporangiales</taxon>
        <taxon>Thermomonosporaceae</taxon>
        <taxon>Actinocorallia</taxon>
    </lineage>
</organism>
<dbReference type="InterPro" id="IPR029058">
    <property type="entry name" value="AB_hydrolase_fold"/>
</dbReference>
<comment type="caution">
    <text evidence="5">The sequence shown here is derived from an EMBL/GenBank/DDBJ whole genome shotgun (WGS) entry which is preliminary data.</text>
</comment>
<keyword evidence="3" id="KW-1133">Transmembrane helix</keyword>
<dbReference type="GO" id="GO:0016787">
    <property type="term" value="F:hydrolase activity"/>
    <property type="evidence" value="ECO:0007669"/>
    <property type="project" value="UniProtKB-KW"/>
</dbReference>
<feature type="transmembrane region" description="Helical" evidence="3">
    <location>
        <begin position="35"/>
        <end position="62"/>
    </location>
</feature>
<evidence type="ECO:0000256" key="2">
    <source>
        <dbReference type="SAM" id="MobiDB-lite"/>
    </source>
</evidence>
<dbReference type="Proteomes" id="UP001501237">
    <property type="component" value="Unassembled WGS sequence"/>
</dbReference>
<accession>A0ABP6QGW8</accession>
<dbReference type="PANTHER" id="PTHR48081">
    <property type="entry name" value="AB HYDROLASE SUPERFAMILY PROTEIN C4A8.06C"/>
    <property type="match status" value="1"/>
</dbReference>
<gene>
    <name evidence="5" type="ORF">GCM10010468_46490</name>
</gene>
<dbReference type="EMBL" id="BAAAUV010000012">
    <property type="protein sequence ID" value="GAA3221389.1"/>
    <property type="molecule type" value="Genomic_DNA"/>
</dbReference>
<dbReference type="Gene3D" id="3.40.50.1820">
    <property type="entry name" value="alpha/beta hydrolase"/>
    <property type="match status" value="1"/>
</dbReference>
<evidence type="ECO:0000259" key="4">
    <source>
        <dbReference type="Pfam" id="PF20434"/>
    </source>
</evidence>
<feature type="transmembrane region" description="Helical" evidence="3">
    <location>
        <begin position="68"/>
        <end position="88"/>
    </location>
</feature>
<dbReference type="InterPro" id="IPR049492">
    <property type="entry name" value="BD-FAE-like_dom"/>
</dbReference>
<feature type="domain" description="BD-FAE-like" evidence="4">
    <location>
        <begin position="160"/>
        <end position="270"/>
    </location>
</feature>
<dbReference type="InterPro" id="IPR050300">
    <property type="entry name" value="GDXG_lipolytic_enzyme"/>
</dbReference>
<keyword evidence="6" id="KW-1185">Reference proteome</keyword>
<sequence>MPIGYLIPVALVAIGTLFALRPVPFERPLGRPSYYFGLAVNELPCAAFFWLLLLPTALAFAQGDIDSAGGWAIVVLAAVTVPGLAVIARRAVKDRARIIRALDDGLGAGWRSALDADLAAGLRRRPPLARILFLPILKRRPDVRRVADLSYGNAGRRNLLDLYHHRSRPQGAPVMIHLHGGHYDGGHKNSQSLPLLYHLASQGWVCISANYRLRPQAQHPDHLIDLKKVIAWIREHAHDYGADPSTLFVAGSSAGGHMAALAALTQNDPAYQPGFEGADTSVTGAIYLNGWYGPYFSGEPSSSPLAHITADAPPFLIAHGDLDPLVPVSDARDFADQLRATSAAPVVYAELRGGNHAFDLYHSFRFEALIDAIEAFTIHVRAQNKTPAHGAQGGTKVLGTVDSRP</sequence>